<dbReference type="Gene3D" id="3.30.465.10">
    <property type="match status" value="1"/>
</dbReference>
<keyword evidence="2" id="KW-0274">FAD</keyword>
<dbReference type="PROSITE" id="PS51387">
    <property type="entry name" value="FAD_PCMH"/>
    <property type="match status" value="1"/>
</dbReference>
<evidence type="ECO:0000256" key="1">
    <source>
        <dbReference type="ARBA" id="ARBA00022630"/>
    </source>
</evidence>
<dbReference type="InterPro" id="IPR005107">
    <property type="entry name" value="CO_DH_flav_C"/>
</dbReference>
<keyword evidence="1" id="KW-0285">Flavoprotein</keyword>
<dbReference type="InterPro" id="IPR002346">
    <property type="entry name" value="Mopterin_DH_FAD-bd"/>
</dbReference>
<dbReference type="SUPFAM" id="SSF56176">
    <property type="entry name" value="FAD-binding/transporter-associated domain-like"/>
    <property type="match status" value="1"/>
</dbReference>
<dbReference type="InterPro" id="IPR036683">
    <property type="entry name" value="CO_DH_flav_C_dom_sf"/>
</dbReference>
<dbReference type="Pfam" id="PF03450">
    <property type="entry name" value="CO_deh_flav_C"/>
    <property type="match status" value="1"/>
</dbReference>
<dbReference type="PANTHER" id="PTHR42659:SF2">
    <property type="entry name" value="XANTHINE DEHYDROGENASE SUBUNIT C-RELATED"/>
    <property type="match status" value="1"/>
</dbReference>
<dbReference type="SUPFAM" id="SSF55447">
    <property type="entry name" value="CO dehydrogenase flavoprotein C-terminal domain-like"/>
    <property type="match status" value="1"/>
</dbReference>
<dbReference type="SMART" id="SM01092">
    <property type="entry name" value="CO_deh_flav_C"/>
    <property type="match status" value="1"/>
</dbReference>
<feature type="domain" description="FAD-binding PCMH-type" evidence="4">
    <location>
        <begin position="1"/>
        <end position="138"/>
    </location>
</feature>
<dbReference type="FunFam" id="3.30.465.10:FF:000017">
    <property type="entry name" value="Xanthine dehydrogenase, FAD binding subunit"/>
    <property type="match status" value="1"/>
</dbReference>
<dbReference type="InterPro" id="IPR036318">
    <property type="entry name" value="FAD-bd_PCMH-like_sf"/>
</dbReference>
<evidence type="ECO:0000259" key="4">
    <source>
        <dbReference type="PROSITE" id="PS51387"/>
    </source>
</evidence>
<dbReference type="GO" id="GO:0016491">
    <property type="term" value="F:oxidoreductase activity"/>
    <property type="evidence" value="ECO:0007669"/>
    <property type="project" value="UniProtKB-KW"/>
</dbReference>
<dbReference type="Pfam" id="PF00941">
    <property type="entry name" value="FAD_binding_5"/>
    <property type="match status" value="1"/>
</dbReference>
<dbReference type="InterPro" id="IPR016169">
    <property type="entry name" value="FAD-bd_PCMH_sub2"/>
</dbReference>
<protein>
    <recommendedName>
        <fullName evidence="4">FAD-binding PCMH-type domain-containing protein</fullName>
    </recommendedName>
</protein>
<dbReference type="Gene3D" id="3.30.390.50">
    <property type="entry name" value="CO dehydrogenase flavoprotein, C-terminal domain"/>
    <property type="match status" value="1"/>
</dbReference>
<accession>A0A383F1V3</accession>
<organism evidence="5">
    <name type="scientific">marine metagenome</name>
    <dbReference type="NCBI Taxonomy" id="408172"/>
    <lineage>
        <taxon>unclassified sequences</taxon>
        <taxon>metagenomes</taxon>
        <taxon>ecological metagenomes</taxon>
    </lineage>
</organism>
<evidence type="ECO:0000256" key="2">
    <source>
        <dbReference type="ARBA" id="ARBA00022827"/>
    </source>
</evidence>
<evidence type="ECO:0000313" key="5">
    <source>
        <dbReference type="EMBL" id="SVE62834.1"/>
    </source>
</evidence>
<dbReference type="GO" id="GO:0071949">
    <property type="term" value="F:FAD binding"/>
    <property type="evidence" value="ECO:0007669"/>
    <property type="project" value="InterPro"/>
</dbReference>
<proteinExistence type="predicted"/>
<dbReference type="EMBL" id="UINC01230627">
    <property type="protein sequence ID" value="SVE62834.1"/>
    <property type="molecule type" value="Genomic_DNA"/>
</dbReference>
<dbReference type="InterPro" id="IPR051312">
    <property type="entry name" value="Diverse_Substr_Oxidored"/>
</dbReference>
<evidence type="ECO:0000256" key="3">
    <source>
        <dbReference type="ARBA" id="ARBA00023002"/>
    </source>
</evidence>
<dbReference type="AlphaFoldDB" id="A0A383F1V3"/>
<dbReference type="InterPro" id="IPR016166">
    <property type="entry name" value="FAD-bd_PCMH"/>
</dbReference>
<sequence length="228" mass="24229">MMNLRLVKPGSLIDINRLTDLDYIRPERDELAIGALTRHTAAASSPVVAEFCPLMTAAYDHIAHRAVRNRGSVGGNLCHADPSSENPAVAVASGATLVLKSADGERRVAAEDFFLGLYETAAQQNELLTEIRIPKAPAHQGWSFQETSTRKGDFALVGIAATLDCPNGTCTNARIVAVGVGERAMRLDAAEVAITGAVMDDTDLTAAAEAARDSVDPPSDFHADSEFR</sequence>
<name>A0A383F1V3_9ZZZZ</name>
<keyword evidence="3" id="KW-0560">Oxidoreductase</keyword>
<reference evidence="5" key="1">
    <citation type="submission" date="2018-05" db="EMBL/GenBank/DDBJ databases">
        <authorList>
            <person name="Lanie J.A."/>
            <person name="Ng W.-L."/>
            <person name="Kazmierczak K.M."/>
            <person name="Andrzejewski T.M."/>
            <person name="Davidsen T.M."/>
            <person name="Wayne K.J."/>
            <person name="Tettelin H."/>
            <person name="Glass J.I."/>
            <person name="Rusch D."/>
            <person name="Podicherti R."/>
            <person name="Tsui H.-C.T."/>
            <person name="Winkler M.E."/>
        </authorList>
    </citation>
    <scope>NUCLEOTIDE SEQUENCE</scope>
</reference>
<dbReference type="PANTHER" id="PTHR42659">
    <property type="entry name" value="XANTHINE DEHYDROGENASE SUBUNIT C-RELATED"/>
    <property type="match status" value="1"/>
</dbReference>
<gene>
    <name evidence="5" type="ORF">METZ01_LOCUS515688</name>
</gene>
<feature type="non-terminal residue" evidence="5">
    <location>
        <position position="228"/>
    </location>
</feature>